<dbReference type="AlphaFoldDB" id="A0A2D0N3L0"/>
<dbReference type="EMBL" id="PDUD01000035">
    <property type="protein sequence ID" value="PHN02966.1"/>
    <property type="molecule type" value="Genomic_DNA"/>
</dbReference>
<feature type="transmembrane region" description="Helical" evidence="1">
    <location>
        <begin position="32"/>
        <end position="56"/>
    </location>
</feature>
<accession>A0A2D0N3L0</accession>
<dbReference type="RefSeq" id="WP_099153681.1">
    <property type="nucleotide sequence ID" value="NZ_PDUD01000035.1"/>
</dbReference>
<evidence type="ECO:0000313" key="4">
    <source>
        <dbReference type="Proteomes" id="UP000223913"/>
    </source>
</evidence>
<keyword evidence="1" id="KW-1133">Transmembrane helix</keyword>
<evidence type="ECO:0000256" key="1">
    <source>
        <dbReference type="SAM" id="Phobius"/>
    </source>
</evidence>
<keyword evidence="4" id="KW-1185">Reference proteome</keyword>
<dbReference type="OrthoDB" id="674853at2"/>
<dbReference type="InterPro" id="IPR007168">
    <property type="entry name" value="Phageshock_PspC_N"/>
</dbReference>
<dbReference type="Pfam" id="PF04024">
    <property type="entry name" value="PspC"/>
    <property type="match status" value="1"/>
</dbReference>
<keyword evidence="1" id="KW-0812">Transmembrane</keyword>
<comment type="caution">
    <text evidence="3">The sequence shown here is derived from an EMBL/GenBank/DDBJ whole genome shotgun (WGS) entry which is preliminary data.</text>
</comment>
<gene>
    <name evidence="3" type="ORF">CRP01_29615</name>
</gene>
<evidence type="ECO:0000259" key="2">
    <source>
        <dbReference type="Pfam" id="PF04024"/>
    </source>
</evidence>
<protein>
    <submittedName>
        <fullName evidence="3">PspC family transcriptional regulator</fullName>
    </submittedName>
</protein>
<keyword evidence="1" id="KW-0472">Membrane</keyword>
<feature type="domain" description="Phage shock protein PspC N-terminal" evidence="2">
    <location>
        <begin position="10"/>
        <end position="55"/>
    </location>
</feature>
<reference evidence="3 4" key="1">
    <citation type="submission" date="2017-10" db="EMBL/GenBank/DDBJ databases">
        <title>The draft genome sequence of Lewinella nigricans NBRC 102662.</title>
        <authorList>
            <person name="Wang K."/>
        </authorList>
    </citation>
    <scope>NUCLEOTIDE SEQUENCE [LARGE SCALE GENOMIC DNA]</scope>
    <source>
        <strain evidence="3 4">NBRC 102662</strain>
    </source>
</reference>
<organism evidence="3 4">
    <name type="scientific">Flavilitoribacter nigricans (strain ATCC 23147 / DSM 23189 / NBRC 102662 / NCIMB 1420 / SS-2)</name>
    <name type="common">Lewinella nigricans</name>
    <dbReference type="NCBI Taxonomy" id="1122177"/>
    <lineage>
        <taxon>Bacteria</taxon>
        <taxon>Pseudomonadati</taxon>
        <taxon>Bacteroidota</taxon>
        <taxon>Saprospiria</taxon>
        <taxon>Saprospirales</taxon>
        <taxon>Lewinellaceae</taxon>
        <taxon>Flavilitoribacter</taxon>
    </lineage>
</organism>
<evidence type="ECO:0000313" key="3">
    <source>
        <dbReference type="EMBL" id="PHN02966.1"/>
    </source>
</evidence>
<sequence length="71" mass="8479">MKRLKDMLERSAFGVCSYLGEKMGISSARVRLYFIYISFVTLGSPVLLYLFTAFWLNLRTYIRKKNSWLWE</sequence>
<dbReference type="Proteomes" id="UP000223913">
    <property type="component" value="Unassembled WGS sequence"/>
</dbReference>
<name>A0A2D0N3L0_FLAN2</name>
<proteinExistence type="predicted"/>